<dbReference type="PROSITE" id="PS50206">
    <property type="entry name" value="RHODANESE_3"/>
    <property type="match status" value="1"/>
</dbReference>
<gene>
    <name evidence="3" type="primary">LOC106743663</name>
</gene>
<dbReference type="GeneID" id="106743663"/>
<dbReference type="Proteomes" id="UP000515204">
    <property type="component" value="Unplaced"/>
</dbReference>
<dbReference type="Gene3D" id="3.40.250.10">
    <property type="entry name" value="Rhodanese-like domain"/>
    <property type="match status" value="1"/>
</dbReference>
<dbReference type="AlphaFoldDB" id="A0A6P3X4B4"/>
<proteinExistence type="predicted"/>
<organism evidence="2 3">
    <name type="scientific">Dinoponera quadriceps</name>
    <name type="common">South American ant</name>
    <dbReference type="NCBI Taxonomy" id="609295"/>
    <lineage>
        <taxon>Eukaryota</taxon>
        <taxon>Metazoa</taxon>
        <taxon>Ecdysozoa</taxon>
        <taxon>Arthropoda</taxon>
        <taxon>Hexapoda</taxon>
        <taxon>Insecta</taxon>
        <taxon>Pterygota</taxon>
        <taxon>Neoptera</taxon>
        <taxon>Endopterygota</taxon>
        <taxon>Hymenoptera</taxon>
        <taxon>Apocrita</taxon>
        <taxon>Aculeata</taxon>
        <taxon>Formicoidea</taxon>
        <taxon>Formicidae</taxon>
        <taxon>Ponerinae</taxon>
        <taxon>Ponerini</taxon>
        <taxon>Dinoponera</taxon>
    </lineage>
</organism>
<protein>
    <submittedName>
        <fullName evidence="3">Heat shock protein 67B2-like isoform X1</fullName>
    </submittedName>
</protein>
<reference evidence="3" key="1">
    <citation type="submission" date="2025-08" db="UniProtKB">
        <authorList>
            <consortium name="RefSeq"/>
        </authorList>
    </citation>
    <scope>IDENTIFICATION</scope>
</reference>
<dbReference type="PANTHER" id="PTHR44086">
    <property type="entry name" value="THIOSULFATE SULFURTRANSFERASE RDL2, MITOCHONDRIAL-RELATED"/>
    <property type="match status" value="1"/>
</dbReference>
<dbReference type="SUPFAM" id="SSF52821">
    <property type="entry name" value="Rhodanese/Cell cycle control phosphatase"/>
    <property type="match status" value="1"/>
</dbReference>
<dbReference type="InterPro" id="IPR001763">
    <property type="entry name" value="Rhodanese-like_dom"/>
</dbReference>
<feature type="domain" description="Rhodanese" evidence="1">
    <location>
        <begin position="81"/>
        <end position="180"/>
    </location>
</feature>
<dbReference type="PANTHER" id="PTHR44086:SF10">
    <property type="entry name" value="THIOSULFATE SULFURTRANSFERASE_RHODANESE-LIKE DOMAIN-CONTAINING PROTEIN 3"/>
    <property type="match status" value="1"/>
</dbReference>
<dbReference type="OrthoDB" id="566238at2759"/>
<sequence>MYTTRFSRRFCKNLVSSVNSFCRNEQHAPITSGYQQFSAIISDSLAHSLIPSSCFPNLSCRTLGTMGKFDVTYEQLVEAQKNSSILIVDVREQSEIDTTGKLPGSIHIPMGNVSNTLQNLSEEEFMEKYNKPKPTKHTKIIFSCHSGRRSGMVQAEMQKLGYDNVYNYTGGWKEWSSKQN</sequence>
<accession>A0A6P3X4B4</accession>
<dbReference type="Pfam" id="PF00581">
    <property type="entry name" value="Rhodanese"/>
    <property type="match status" value="1"/>
</dbReference>
<name>A0A6P3X4B4_DINQU</name>
<evidence type="ECO:0000313" key="2">
    <source>
        <dbReference type="Proteomes" id="UP000515204"/>
    </source>
</evidence>
<dbReference type="SMART" id="SM00450">
    <property type="entry name" value="RHOD"/>
    <property type="match status" value="1"/>
</dbReference>
<evidence type="ECO:0000313" key="3">
    <source>
        <dbReference type="RefSeq" id="XP_014473216.1"/>
    </source>
</evidence>
<dbReference type="RefSeq" id="XP_014473216.1">
    <property type="nucleotide sequence ID" value="XM_014617730.1"/>
</dbReference>
<dbReference type="KEGG" id="dqu:106743663"/>
<dbReference type="InterPro" id="IPR036873">
    <property type="entry name" value="Rhodanese-like_dom_sf"/>
</dbReference>
<keyword evidence="2" id="KW-1185">Reference proteome</keyword>
<evidence type="ECO:0000259" key="1">
    <source>
        <dbReference type="PROSITE" id="PS50206"/>
    </source>
</evidence>